<feature type="domain" description="DUF7884" evidence="6">
    <location>
        <begin position="19"/>
        <end position="79"/>
    </location>
</feature>
<dbReference type="GO" id="GO:0008610">
    <property type="term" value="P:lipid biosynthetic process"/>
    <property type="evidence" value="ECO:0007669"/>
    <property type="project" value="InterPro"/>
</dbReference>
<dbReference type="Gene3D" id="3.40.50.150">
    <property type="entry name" value="Vaccinia Virus protein VP39"/>
    <property type="match status" value="1"/>
</dbReference>
<dbReference type="AlphaFoldDB" id="A0A0G0UQS7"/>
<keyword evidence="5" id="KW-0443">Lipid metabolism</keyword>
<comment type="caution">
    <text evidence="7">The sequence shown here is derived from an EMBL/GenBank/DDBJ whole genome shotgun (WGS) entry which is preliminary data.</text>
</comment>
<gene>
    <name evidence="7" type="ORF">UU42_C0023G0002</name>
</gene>
<dbReference type="PANTHER" id="PTHR43667">
    <property type="entry name" value="CYCLOPROPANE-FATTY-ACYL-PHOSPHOLIPID SYNTHASE"/>
    <property type="match status" value="1"/>
</dbReference>
<protein>
    <submittedName>
        <fullName evidence="7">Cyclopropane-fatty-acyl-phospholipid synthase</fullName>
    </submittedName>
</protein>
<evidence type="ECO:0000256" key="1">
    <source>
        <dbReference type="ARBA" id="ARBA00010815"/>
    </source>
</evidence>
<keyword evidence="3" id="KW-0808">Transferase</keyword>
<dbReference type="SUPFAM" id="SSF53335">
    <property type="entry name" value="S-adenosyl-L-methionine-dependent methyltransferases"/>
    <property type="match status" value="1"/>
</dbReference>
<sequence>MNIINTLISTISSHSPSGVCFSIEFPDGQTKVFGRGKQSFSILIKTPKVYGAIAAKGLLGVGEQYMLGNFDITGDMDKAMITMATIFGATKLNENLWFKGLETGKKLIFRETKDKSLKDIGAHYDISNDFYKLFLDSTMTYSCAYFKSNKDSLEQAQHQKYEHLARKLRLRKGETLLDIGCGWGGMLIYAAQKYGVSGYGVTLSENQFSYARQLIAKLKLGHLVKVELKDYRDIRGQYDKFISIGMFEHVTKHYYEVFFDIVKKSLKPDGLGVLHTIGFNNNRSQTSPWMTTYIFPGSQIPALSWTIDSLTQSDLYPQDLENLRPHYALTLLSWIRNFEKAYTKVVHEKGERFARMWKFYLYLSRASFVVNISQLYQITFTNGINNQLHLTREEIYRTAK</sequence>
<evidence type="ECO:0000256" key="3">
    <source>
        <dbReference type="ARBA" id="ARBA00022679"/>
    </source>
</evidence>
<evidence type="ECO:0000256" key="5">
    <source>
        <dbReference type="ARBA" id="ARBA00023098"/>
    </source>
</evidence>
<dbReference type="PIRSF" id="PIRSF003085">
    <property type="entry name" value="CMAS"/>
    <property type="match status" value="1"/>
</dbReference>
<keyword evidence="2" id="KW-0489">Methyltransferase</keyword>
<organism evidence="7 8">
    <name type="scientific">Candidatus Woesebacteria bacterium GW2011_GWA1_41_13b</name>
    <dbReference type="NCBI Taxonomy" id="1618555"/>
    <lineage>
        <taxon>Bacteria</taxon>
        <taxon>Candidatus Woeseibacteriota</taxon>
    </lineage>
</organism>
<dbReference type="CDD" id="cd02440">
    <property type="entry name" value="AdoMet_MTases"/>
    <property type="match status" value="1"/>
</dbReference>
<dbReference type="InterPro" id="IPR003333">
    <property type="entry name" value="CMAS"/>
</dbReference>
<evidence type="ECO:0000259" key="6">
    <source>
        <dbReference type="Pfam" id="PF25371"/>
    </source>
</evidence>
<evidence type="ECO:0000256" key="4">
    <source>
        <dbReference type="ARBA" id="ARBA00022691"/>
    </source>
</evidence>
<dbReference type="EMBL" id="LCAO01000023">
    <property type="protein sequence ID" value="KKR91099.1"/>
    <property type="molecule type" value="Genomic_DNA"/>
</dbReference>
<proteinExistence type="inferred from homology"/>
<dbReference type="Pfam" id="PF02353">
    <property type="entry name" value="CMAS"/>
    <property type="match status" value="1"/>
</dbReference>
<dbReference type="PATRIC" id="fig|1618555.3.peg.822"/>
<evidence type="ECO:0000313" key="7">
    <source>
        <dbReference type="EMBL" id="KKR91099.1"/>
    </source>
</evidence>
<dbReference type="InterPro" id="IPR050723">
    <property type="entry name" value="CFA/CMAS"/>
</dbReference>
<keyword evidence="4" id="KW-0949">S-adenosyl-L-methionine</keyword>
<dbReference type="GO" id="GO:0008168">
    <property type="term" value="F:methyltransferase activity"/>
    <property type="evidence" value="ECO:0007669"/>
    <property type="project" value="UniProtKB-KW"/>
</dbReference>
<evidence type="ECO:0000256" key="2">
    <source>
        <dbReference type="ARBA" id="ARBA00022603"/>
    </source>
</evidence>
<accession>A0A0G0UQS7</accession>
<dbReference type="Pfam" id="PF25371">
    <property type="entry name" value="DUF7884"/>
    <property type="match status" value="1"/>
</dbReference>
<dbReference type="PANTHER" id="PTHR43667:SF2">
    <property type="entry name" value="FATTY ACID C-METHYL TRANSFERASE"/>
    <property type="match status" value="1"/>
</dbReference>
<comment type="similarity">
    <text evidence="1">Belongs to the CFA/CMAS family.</text>
</comment>
<reference evidence="7 8" key="1">
    <citation type="journal article" date="2015" name="Nature">
        <title>rRNA introns, odd ribosomes, and small enigmatic genomes across a large radiation of phyla.</title>
        <authorList>
            <person name="Brown C.T."/>
            <person name="Hug L.A."/>
            <person name="Thomas B.C."/>
            <person name="Sharon I."/>
            <person name="Castelle C.J."/>
            <person name="Singh A."/>
            <person name="Wilkins M.J."/>
            <person name="Williams K.H."/>
            <person name="Banfield J.F."/>
        </authorList>
    </citation>
    <scope>NUCLEOTIDE SEQUENCE [LARGE SCALE GENOMIC DNA]</scope>
</reference>
<name>A0A0G0UQS7_9BACT</name>
<dbReference type="InterPro" id="IPR057206">
    <property type="entry name" value="DUF7884"/>
</dbReference>
<dbReference type="InterPro" id="IPR029063">
    <property type="entry name" value="SAM-dependent_MTases_sf"/>
</dbReference>
<evidence type="ECO:0000313" key="8">
    <source>
        <dbReference type="Proteomes" id="UP000034676"/>
    </source>
</evidence>
<dbReference type="Proteomes" id="UP000034676">
    <property type="component" value="Unassembled WGS sequence"/>
</dbReference>
<dbReference type="GO" id="GO:0032259">
    <property type="term" value="P:methylation"/>
    <property type="evidence" value="ECO:0007669"/>
    <property type="project" value="UniProtKB-KW"/>
</dbReference>